<dbReference type="PANTHER" id="PTHR10885:SF0">
    <property type="entry name" value="ISOPENTENYL-DIPHOSPHATE DELTA-ISOMERASE"/>
    <property type="match status" value="1"/>
</dbReference>
<dbReference type="Pfam" id="PF00293">
    <property type="entry name" value="NUDIX"/>
    <property type="match status" value="1"/>
</dbReference>
<dbReference type="NCBIfam" id="NF011922">
    <property type="entry name" value="PRK15393.1"/>
    <property type="match status" value="1"/>
</dbReference>
<accession>A0A024GMT9</accession>
<reference evidence="3 4" key="1">
    <citation type="submission" date="2012-05" db="EMBL/GenBank/DDBJ databases">
        <title>Recombination and specialization in a pathogen metapopulation.</title>
        <authorList>
            <person name="Gardiner A."/>
            <person name="Kemen E."/>
            <person name="Schultz-Larsen T."/>
            <person name="MacLean D."/>
            <person name="Van Oosterhout C."/>
            <person name="Jones J.D.G."/>
        </authorList>
    </citation>
    <scope>NUCLEOTIDE SEQUENCE [LARGE SCALE GENOMIC DNA]</scope>
    <source>
        <strain evidence="3 4">Ac Nc2</strain>
    </source>
</reference>
<dbReference type="CDD" id="cd04697">
    <property type="entry name" value="NUDIX_Hydrolase"/>
    <property type="match status" value="1"/>
</dbReference>
<dbReference type="Gene3D" id="3.90.79.10">
    <property type="entry name" value="Nucleoside Triphosphate Pyrophosphohydrolase"/>
    <property type="match status" value="1"/>
</dbReference>
<proteinExistence type="predicted"/>
<evidence type="ECO:0000259" key="2">
    <source>
        <dbReference type="PROSITE" id="PS51462"/>
    </source>
</evidence>
<dbReference type="Proteomes" id="UP000053237">
    <property type="component" value="Unassembled WGS sequence"/>
</dbReference>
<comment type="caution">
    <text evidence="3">The sequence shown here is derived from an EMBL/GenBank/DDBJ whole genome shotgun (WGS) entry which is preliminary data.</text>
</comment>
<dbReference type="OrthoDB" id="510307at2759"/>
<evidence type="ECO:0000256" key="1">
    <source>
        <dbReference type="ARBA" id="ARBA00022801"/>
    </source>
</evidence>
<name>A0A024GMT9_9STRA</name>
<dbReference type="InterPro" id="IPR000086">
    <property type="entry name" value="NUDIX_hydrolase_dom"/>
</dbReference>
<dbReference type="SUPFAM" id="SSF55811">
    <property type="entry name" value="Nudix"/>
    <property type="match status" value="1"/>
</dbReference>
<gene>
    <name evidence="3" type="ORF">BN9_088580</name>
</gene>
<dbReference type="InterPro" id="IPR015797">
    <property type="entry name" value="NUDIX_hydrolase-like_dom_sf"/>
</dbReference>
<keyword evidence="1" id="KW-0378">Hydrolase</keyword>
<keyword evidence="4" id="KW-1185">Reference proteome</keyword>
<feature type="domain" description="Nudix hydrolase" evidence="2">
    <location>
        <begin position="32"/>
        <end position="166"/>
    </location>
</feature>
<dbReference type="AlphaFoldDB" id="A0A024GMT9"/>
<evidence type="ECO:0000313" key="4">
    <source>
        <dbReference type="Proteomes" id="UP000053237"/>
    </source>
</evidence>
<dbReference type="InterPro" id="IPR020084">
    <property type="entry name" value="NUDIX_hydrolase_CS"/>
</dbReference>
<organism evidence="3 4">
    <name type="scientific">Albugo candida</name>
    <dbReference type="NCBI Taxonomy" id="65357"/>
    <lineage>
        <taxon>Eukaryota</taxon>
        <taxon>Sar</taxon>
        <taxon>Stramenopiles</taxon>
        <taxon>Oomycota</taxon>
        <taxon>Peronosporomycetes</taxon>
        <taxon>Albuginales</taxon>
        <taxon>Albuginaceae</taxon>
        <taxon>Albugo</taxon>
    </lineage>
</organism>
<dbReference type="PROSITE" id="PS00893">
    <property type="entry name" value="NUDIX_BOX"/>
    <property type="match status" value="1"/>
</dbReference>
<dbReference type="InParanoid" id="A0A024GMT9"/>
<evidence type="ECO:0000313" key="3">
    <source>
        <dbReference type="EMBL" id="CCI47839.1"/>
    </source>
</evidence>
<protein>
    <recommendedName>
        <fullName evidence="2">Nudix hydrolase domain-containing protein</fullName>
    </recommendedName>
</protein>
<dbReference type="PROSITE" id="PS51462">
    <property type="entry name" value="NUDIX"/>
    <property type="match status" value="1"/>
</dbReference>
<dbReference type="EMBL" id="CAIX01000189">
    <property type="protein sequence ID" value="CCI47839.1"/>
    <property type="molecule type" value="Genomic_DNA"/>
</dbReference>
<sequence length="167" mass="19313">MTWTNSEQICIVNSKNEVVGKADRAVAREFRLPFRVVYIIVRSRSGQFYVQRRSMQKDFSAGLLNPVTSGIVQYGEDVYSAAERELFEEMGIKDVPLQRIDTFYYSEERGSIWGTLYECTYDGELVLEKEEVDDVLLMELDEILMRKAEFTADGMFALKRYLSAILT</sequence>
<dbReference type="PANTHER" id="PTHR10885">
    <property type="entry name" value="ISOPENTENYL-DIPHOSPHATE DELTA-ISOMERASE"/>
    <property type="match status" value="1"/>
</dbReference>
<dbReference type="STRING" id="65357.A0A024GMT9"/>
<dbReference type="GO" id="GO:0016787">
    <property type="term" value="F:hydrolase activity"/>
    <property type="evidence" value="ECO:0007669"/>
    <property type="project" value="UniProtKB-KW"/>
</dbReference>